<evidence type="ECO:0000256" key="4">
    <source>
        <dbReference type="SAM" id="MobiDB-lite"/>
    </source>
</evidence>
<evidence type="ECO:0000256" key="2">
    <source>
        <dbReference type="ARBA" id="ARBA00017682"/>
    </source>
</evidence>
<protein>
    <recommendedName>
        <fullName evidence="2">Sister chromatid cohesion protein DCC1</fullName>
    </recommendedName>
</protein>
<reference evidence="6" key="1">
    <citation type="submission" date="2025-08" db="UniProtKB">
        <authorList>
            <consortium name="RefSeq"/>
        </authorList>
    </citation>
    <scope>IDENTIFICATION</scope>
</reference>
<proteinExistence type="inferred from homology"/>
<sequence length="428" mass="48586">MKLTDNMDVSENPAVPNTAMEVTPDADDQSQETESEGRQRSLSDINSILEFAKLERSDFKPQVQCLYFSEHLENDSIKLLELDQPVLDSILSGKSVTIRGDKNDGAVLVTDDKTYDFKEAETSNSMLLLPQLSFSSDLPSEGDQEIVQKKVGSVIYNYYELRPIKPRLKKLRKLLEENPYRGKECEGDELDTGKKYTLPELQDRVQASNKEIVEGLRKLNACELSGYWRVLDFEFLSTVVYHVLQLCDENDWLTTGVDLAQCCDVLQELFPIELVQHVVRCFARDGDGEEKSTATAVPLCEDKVCKHFAELCLRNSGKFNLSDFSQAWQQSVPEGMTTSLSQIQGMALIDRSSQPEVIWYYCVDDLPDDVAERFEVLFEERKKWSLEEITPYVIDLTSEKTDVGALLTKFARASMLNGIKVFSSRKTL</sequence>
<dbReference type="RefSeq" id="XP_005107055.1">
    <property type="nucleotide sequence ID" value="XM_005106998.3"/>
</dbReference>
<evidence type="ECO:0000256" key="3">
    <source>
        <dbReference type="ARBA" id="ARBA00022705"/>
    </source>
</evidence>
<dbReference type="GeneID" id="101856126"/>
<dbReference type="Proteomes" id="UP000694888">
    <property type="component" value="Unplaced"/>
</dbReference>
<dbReference type="InterPro" id="IPR019128">
    <property type="entry name" value="Dcc1"/>
</dbReference>
<comment type="similarity">
    <text evidence="1">Belongs to the DCC1 family.</text>
</comment>
<name>A0ABM0K2A4_APLCA</name>
<dbReference type="Pfam" id="PF09724">
    <property type="entry name" value="Dcc1"/>
    <property type="match status" value="1"/>
</dbReference>
<feature type="compositionally biased region" description="Acidic residues" evidence="4">
    <location>
        <begin position="24"/>
        <end position="34"/>
    </location>
</feature>
<evidence type="ECO:0000313" key="6">
    <source>
        <dbReference type="RefSeq" id="XP_005107055.1"/>
    </source>
</evidence>
<dbReference type="PANTHER" id="PTHR13395">
    <property type="entry name" value="SISTER CHROMATID COHESION PROTEIN DCC1-RELATED"/>
    <property type="match status" value="1"/>
</dbReference>
<feature type="region of interest" description="Disordered" evidence="4">
    <location>
        <begin position="1"/>
        <end position="42"/>
    </location>
</feature>
<keyword evidence="3" id="KW-0235">DNA replication</keyword>
<keyword evidence="5" id="KW-1185">Reference proteome</keyword>
<evidence type="ECO:0000313" key="5">
    <source>
        <dbReference type="Proteomes" id="UP000694888"/>
    </source>
</evidence>
<evidence type="ECO:0000256" key="1">
    <source>
        <dbReference type="ARBA" id="ARBA00007017"/>
    </source>
</evidence>
<organism evidence="5 6">
    <name type="scientific">Aplysia californica</name>
    <name type="common">California sea hare</name>
    <dbReference type="NCBI Taxonomy" id="6500"/>
    <lineage>
        <taxon>Eukaryota</taxon>
        <taxon>Metazoa</taxon>
        <taxon>Spiralia</taxon>
        <taxon>Lophotrochozoa</taxon>
        <taxon>Mollusca</taxon>
        <taxon>Gastropoda</taxon>
        <taxon>Heterobranchia</taxon>
        <taxon>Euthyneura</taxon>
        <taxon>Tectipleura</taxon>
        <taxon>Aplysiida</taxon>
        <taxon>Aplysioidea</taxon>
        <taxon>Aplysiidae</taxon>
        <taxon>Aplysia</taxon>
    </lineage>
</organism>
<dbReference type="PANTHER" id="PTHR13395:SF6">
    <property type="entry name" value="SISTER CHROMATID COHESION PROTEIN DCC1"/>
    <property type="match status" value="1"/>
</dbReference>
<gene>
    <name evidence="6" type="primary">LOC101856126</name>
</gene>
<accession>A0ABM0K2A4</accession>